<evidence type="ECO:0000313" key="3">
    <source>
        <dbReference type="Proteomes" id="UP000248806"/>
    </source>
</evidence>
<dbReference type="AlphaFoldDB" id="A0A326U828"/>
<dbReference type="Gene3D" id="1.10.1200.10">
    <property type="entry name" value="ACP-like"/>
    <property type="match status" value="1"/>
</dbReference>
<dbReference type="RefSeq" id="WP_111321232.1">
    <property type="nucleotide sequence ID" value="NZ_BIFX01000001.1"/>
</dbReference>
<proteinExistence type="predicted"/>
<protein>
    <submittedName>
        <fullName evidence="2">Acyl carrier protein</fullName>
    </submittedName>
</protein>
<gene>
    <name evidence="2" type="ORF">EI42_01921</name>
</gene>
<evidence type="ECO:0000313" key="2">
    <source>
        <dbReference type="EMBL" id="PZW31896.1"/>
    </source>
</evidence>
<dbReference type="InterPro" id="IPR036736">
    <property type="entry name" value="ACP-like_sf"/>
</dbReference>
<dbReference type="OrthoDB" id="7063706at2"/>
<dbReference type="InterPro" id="IPR009081">
    <property type="entry name" value="PP-bd_ACP"/>
</dbReference>
<comment type="caution">
    <text evidence="2">The sequence shown here is derived from an EMBL/GenBank/DDBJ whole genome shotgun (WGS) entry which is preliminary data.</text>
</comment>
<feature type="domain" description="Carrier" evidence="1">
    <location>
        <begin position="1"/>
        <end position="76"/>
    </location>
</feature>
<dbReference type="PROSITE" id="PS50075">
    <property type="entry name" value="CARRIER"/>
    <property type="match status" value="1"/>
</dbReference>
<dbReference type="SUPFAM" id="SSF47336">
    <property type="entry name" value="ACP-like"/>
    <property type="match status" value="1"/>
</dbReference>
<accession>A0A326U828</accession>
<dbReference type="EMBL" id="QKUF01000005">
    <property type="protein sequence ID" value="PZW31896.1"/>
    <property type="molecule type" value="Genomic_DNA"/>
</dbReference>
<evidence type="ECO:0000259" key="1">
    <source>
        <dbReference type="PROSITE" id="PS50075"/>
    </source>
</evidence>
<name>A0A326U828_THEHA</name>
<reference evidence="2 3" key="1">
    <citation type="submission" date="2018-06" db="EMBL/GenBank/DDBJ databases">
        <title>Genomic Encyclopedia of Archaeal and Bacterial Type Strains, Phase II (KMG-II): from individual species to whole genera.</title>
        <authorList>
            <person name="Goeker M."/>
        </authorList>
    </citation>
    <scope>NUCLEOTIDE SEQUENCE [LARGE SCALE GENOMIC DNA]</scope>
    <source>
        <strain evidence="2 3">ATCC BAA-1881</strain>
    </source>
</reference>
<sequence length="78" mass="8660">MADTSTFVQDALVQLGVERQEITPEATLLDDLSVDSTELIELITILEKQMDIQLDEKQLKNVHTVAELVSFVESSKVG</sequence>
<keyword evidence="3" id="KW-1185">Reference proteome</keyword>
<dbReference type="Proteomes" id="UP000248806">
    <property type="component" value="Unassembled WGS sequence"/>
</dbReference>
<dbReference type="Pfam" id="PF00550">
    <property type="entry name" value="PP-binding"/>
    <property type="match status" value="1"/>
</dbReference>
<organism evidence="2 3">
    <name type="scientific">Thermosporothrix hazakensis</name>
    <dbReference type="NCBI Taxonomy" id="644383"/>
    <lineage>
        <taxon>Bacteria</taxon>
        <taxon>Bacillati</taxon>
        <taxon>Chloroflexota</taxon>
        <taxon>Ktedonobacteria</taxon>
        <taxon>Ktedonobacterales</taxon>
        <taxon>Thermosporotrichaceae</taxon>
        <taxon>Thermosporothrix</taxon>
    </lineage>
</organism>